<organism evidence="1 2">
    <name type="scientific">Chara braunii</name>
    <name type="common">Braun's stonewort</name>
    <dbReference type="NCBI Taxonomy" id="69332"/>
    <lineage>
        <taxon>Eukaryota</taxon>
        <taxon>Viridiplantae</taxon>
        <taxon>Streptophyta</taxon>
        <taxon>Charophyceae</taxon>
        <taxon>Charales</taxon>
        <taxon>Characeae</taxon>
        <taxon>Chara</taxon>
    </lineage>
</organism>
<dbReference type="AlphaFoldDB" id="A0A388LN28"/>
<evidence type="ECO:0000313" key="1">
    <source>
        <dbReference type="EMBL" id="GBG83612.1"/>
    </source>
</evidence>
<reference evidence="1 2" key="1">
    <citation type="journal article" date="2018" name="Cell">
        <title>The Chara Genome: Secondary Complexity and Implications for Plant Terrestrialization.</title>
        <authorList>
            <person name="Nishiyama T."/>
            <person name="Sakayama H."/>
            <person name="Vries J.D."/>
            <person name="Buschmann H."/>
            <person name="Saint-Marcoux D."/>
            <person name="Ullrich K.K."/>
            <person name="Haas F.B."/>
            <person name="Vanderstraeten L."/>
            <person name="Becker D."/>
            <person name="Lang D."/>
            <person name="Vosolsobe S."/>
            <person name="Rombauts S."/>
            <person name="Wilhelmsson P.K.I."/>
            <person name="Janitza P."/>
            <person name="Kern R."/>
            <person name="Heyl A."/>
            <person name="Rumpler F."/>
            <person name="Villalobos L.I.A.C."/>
            <person name="Clay J.M."/>
            <person name="Skokan R."/>
            <person name="Toyoda A."/>
            <person name="Suzuki Y."/>
            <person name="Kagoshima H."/>
            <person name="Schijlen E."/>
            <person name="Tajeshwar N."/>
            <person name="Catarino B."/>
            <person name="Hetherington A.J."/>
            <person name="Saltykova A."/>
            <person name="Bonnot C."/>
            <person name="Breuninger H."/>
            <person name="Symeonidi A."/>
            <person name="Radhakrishnan G.V."/>
            <person name="Van Nieuwerburgh F."/>
            <person name="Deforce D."/>
            <person name="Chang C."/>
            <person name="Karol K.G."/>
            <person name="Hedrich R."/>
            <person name="Ulvskov P."/>
            <person name="Glockner G."/>
            <person name="Delwiche C.F."/>
            <person name="Petrasek J."/>
            <person name="Van de Peer Y."/>
            <person name="Friml J."/>
            <person name="Beilby M."/>
            <person name="Dolan L."/>
            <person name="Kohara Y."/>
            <person name="Sugano S."/>
            <person name="Fujiyama A."/>
            <person name="Delaux P.-M."/>
            <person name="Quint M."/>
            <person name="TheiBen G."/>
            <person name="Hagemann M."/>
            <person name="Harholt J."/>
            <person name="Dunand C."/>
            <person name="Zachgo S."/>
            <person name="Langdale J."/>
            <person name="Maumus F."/>
            <person name="Straeten D.V.D."/>
            <person name="Gould S.B."/>
            <person name="Rensing S.A."/>
        </authorList>
    </citation>
    <scope>NUCLEOTIDE SEQUENCE [LARGE SCALE GENOMIC DNA]</scope>
    <source>
        <strain evidence="1 2">S276</strain>
    </source>
</reference>
<dbReference type="Gramene" id="GBG83612">
    <property type="protein sequence ID" value="GBG83612"/>
    <property type="gene ID" value="CBR_g37416"/>
</dbReference>
<evidence type="ECO:0000313" key="2">
    <source>
        <dbReference type="Proteomes" id="UP000265515"/>
    </source>
</evidence>
<sequence>MDTICPYDDRPDGADGPNDDTVVLDFRTAFEGSLFEKWHVLPLQMACLDTSASVGDAVLLHDFVSEPGRIRLMRENIDAFANGFAKHCKTNQRLDYQVLSNLARKFAAEFLQIDCSDDPRDHNDCECGHIINGSAEDDGSSDGAENLHDLVLDDLISVDDLPAEGHLHVDVKKAFATSFLRYCFSVSSPQLKLCFSRWGKNVNGESDQILARRLFDYCEKECRDSLGKSCFHNMVLEEGSLGFLVDFDLAGSDGRTYPLRMLMLDGYWTSELSGVGSFAHVRERDTGVVIAKANGGNADDSTIIRVVAEELVQKRYKPHGNIPTLVMRWWGTLPIYFGNIDLFTDWDVTPKSRRMLTPEELESVRSLHEMSFNPGYLVYASQSEVERLIPVAASLTRLVFGTACPMFNSEMVFRATHRSSFNYKVIKYGLRLSTLGDVKRYRCHHFARLFKGSMWEQLPEELVQRIVGFLPPRHMCRPPASFPTIL</sequence>
<protein>
    <submittedName>
        <fullName evidence="1">Uncharacterized protein</fullName>
    </submittedName>
</protein>
<accession>A0A388LN28</accession>
<comment type="caution">
    <text evidence="1">The sequence shown here is derived from an EMBL/GenBank/DDBJ whole genome shotgun (WGS) entry which is preliminary data.</text>
</comment>
<proteinExistence type="predicted"/>
<dbReference type="Proteomes" id="UP000265515">
    <property type="component" value="Unassembled WGS sequence"/>
</dbReference>
<dbReference type="EMBL" id="BFEA01000445">
    <property type="protein sequence ID" value="GBG83612.1"/>
    <property type="molecule type" value="Genomic_DNA"/>
</dbReference>
<keyword evidence="2" id="KW-1185">Reference proteome</keyword>
<gene>
    <name evidence="1" type="ORF">CBR_g37416</name>
</gene>
<name>A0A388LN28_CHABU</name>